<sequence length="48" mass="4858">MLISLTVMDLGLMGFSMGLVGLAQPVPAAVAGAASIGLATEVARRMLR</sequence>
<evidence type="ECO:0000313" key="1">
    <source>
        <dbReference type="EMBL" id="GID78614.1"/>
    </source>
</evidence>
<reference evidence="1 2" key="1">
    <citation type="submission" date="2021-01" db="EMBL/GenBank/DDBJ databases">
        <title>Whole genome shotgun sequence of Actinoplanes deccanensis NBRC 13994.</title>
        <authorList>
            <person name="Komaki H."/>
            <person name="Tamura T."/>
        </authorList>
    </citation>
    <scope>NUCLEOTIDE SEQUENCE [LARGE SCALE GENOMIC DNA]</scope>
    <source>
        <strain evidence="1 2">NBRC 13994</strain>
    </source>
</reference>
<proteinExistence type="predicted"/>
<comment type="caution">
    <text evidence="1">The sequence shown here is derived from an EMBL/GenBank/DDBJ whole genome shotgun (WGS) entry which is preliminary data.</text>
</comment>
<accession>A0ABQ3YF36</accession>
<dbReference type="EMBL" id="BOMI01000147">
    <property type="protein sequence ID" value="GID78614.1"/>
    <property type="molecule type" value="Genomic_DNA"/>
</dbReference>
<dbReference type="Proteomes" id="UP000609879">
    <property type="component" value="Unassembled WGS sequence"/>
</dbReference>
<keyword evidence="2" id="KW-1185">Reference proteome</keyword>
<protein>
    <submittedName>
        <fullName evidence="1">Uncharacterized protein</fullName>
    </submittedName>
</protein>
<gene>
    <name evidence="1" type="ORF">Ade02nite_72550</name>
</gene>
<evidence type="ECO:0000313" key="2">
    <source>
        <dbReference type="Proteomes" id="UP000609879"/>
    </source>
</evidence>
<name>A0ABQ3YF36_9ACTN</name>
<organism evidence="1 2">
    <name type="scientific">Paractinoplanes deccanensis</name>
    <dbReference type="NCBI Taxonomy" id="113561"/>
    <lineage>
        <taxon>Bacteria</taxon>
        <taxon>Bacillati</taxon>
        <taxon>Actinomycetota</taxon>
        <taxon>Actinomycetes</taxon>
        <taxon>Micromonosporales</taxon>
        <taxon>Micromonosporaceae</taxon>
        <taxon>Paractinoplanes</taxon>
    </lineage>
</organism>